<reference evidence="2" key="1">
    <citation type="submission" date="2014-09" db="EMBL/GenBank/DDBJ databases">
        <authorList>
            <person name="Sharma Rahul"/>
            <person name="Thines Marco"/>
        </authorList>
    </citation>
    <scope>NUCLEOTIDE SEQUENCE [LARGE SCALE GENOMIC DNA]</scope>
</reference>
<dbReference type="EMBL" id="CCYD01002047">
    <property type="protein sequence ID" value="CEG46409.1"/>
    <property type="molecule type" value="Genomic_DNA"/>
</dbReference>
<protein>
    <submittedName>
        <fullName evidence="1">Uncharacterized protein</fullName>
    </submittedName>
</protein>
<name>A0A0P1AX66_PLAHL</name>
<evidence type="ECO:0000313" key="1">
    <source>
        <dbReference type="EMBL" id="CEG46409.1"/>
    </source>
</evidence>
<organism evidence="1 2">
    <name type="scientific">Plasmopara halstedii</name>
    <name type="common">Downy mildew of sunflower</name>
    <dbReference type="NCBI Taxonomy" id="4781"/>
    <lineage>
        <taxon>Eukaryota</taxon>
        <taxon>Sar</taxon>
        <taxon>Stramenopiles</taxon>
        <taxon>Oomycota</taxon>
        <taxon>Peronosporomycetes</taxon>
        <taxon>Peronosporales</taxon>
        <taxon>Peronosporaceae</taxon>
        <taxon>Plasmopara</taxon>
    </lineage>
</organism>
<accession>A0A0P1AX66</accession>
<dbReference type="Proteomes" id="UP000054928">
    <property type="component" value="Unassembled WGS sequence"/>
</dbReference>
<evidence type="ECO:0000313" key="2">
    <source>
        <dbReference type="Proteomes" id="UP000054928"/>
    </source>
</evidence>
<dbReference type="RefSeq" id="XP_024582778.1">
    <property type="nucleotide sequence ID" value="XM_024717262.1"/>
</dbReference>
<keyword evidence="2" id="KW-1185">Reference proteome</keyword>
<dbReference type="AlphaFoldDB" id="A0A0P1AX66"/>
<dbReference type="GeneID" id="36397867"/>
<sequence>MKKEDVASFAVLRDKKIEPLQKKYNDAIDKYQQAVGRLQMAITDSIKEHQAAYEAKEDFQAASAFIDYINALVLYNFYSAQVTKFNKAADTVKTNEQRLFLKDAKEKAAVRASVHFRNMQTAQNYQDRYGRRALYFYDMVKQKEEKYFDHLKERDNYKLLAGRAIDKFRLSTYKARVADKKAGVAQAMKVALLKKVEDAKQELEAARGEKPTHGP</sequence>
<proteinExistence type="predicted"/>